<dbReference type="GO" id="GO:0019243">
    <property type="term" value="P:methylglyoxal catabolic process to D-lactate via S-lactoyl-glutathione"/>
    <property type="evidence" value="ECO:0007669"/>
    <property type="project" value="UniProtKB-UniRule"/>
</dbReference>
<gene>
    <name evidence="7 9" type="primary">gloB</name>
    <name evidence="9" type="ORF">FCL42_17870</name>
</gene>
<dbReference type="EMBL" id="SWCJ01000018">
    <property type="protein sequence ID" value="TKB51706.1"/>
    <property type="molecule type" value="Genomic_DNA"/>
</dbReference>
<dbReference type="InterPro" id="IPR050110">
    <property type="entry name" value="Glyoxalase_II_hydrolase"/>
</dbReference>
<dbReference type="UniPathway" id="UPA00619">
    <property type="reaction ID" value="UER00676"/>
</dbReference>
<comment type="subunit">
    <text evidence="7">Monomer.</text>
</comment>
<dbReference type="OrthoDB" id="9802248at2"/>
<dbReference type="Proteomes" id="UP000305675">
    <property type="component" value="Unassembled WGS sequence"/>
</dbReference>
<comment type="catalytic activity">
    <reaction evidence="1 7">
        <text>an S-(2-hydroxyacyl)glutathione + H2O = a 2-hydroxy carboxylate + glutathione + H(+)</text>
        <dbReference type="Rhea" id="RHEA:21864"/>
        <dbReference type="ChEBI" id="CHEBI:15377"/>
        <dbReference type="ChEBI" id="CHEBI:15378"/>
        <dbReference type="ChEBI" id="CHEBI:57925"/>
        <dbReference type="ChEBI" id="CHEBI:58896"/>
        <dbReference type="ChEBI" id="CHEBI:71261"/>
        <dbReference type="EC" id="3.1.2.6"/>
    </reaction>
</comment>
<dbReference type="PANTHER" id="PTHR43705:SF1">
    <property type="entry name" value="HYDROXYACYLGLUTATHIONE HYDROLASE GLOB"/>
    <property type="match status" value="1"/>
</dbReference>
<comment type="pathway">
    <text evidence="2 7">Secondary metabolite metabolism; methylglyoxal degradation; (R)-lactate from methylglyoxal: step 2/2.</text>
</comment>
<evidence type="ECO:0000256" key="7">
    <source>
        <dbReference type="HAMAP-Rule" id="MF_01374"/>
    </source>
</evidence>
<dbReference type="AlphaFoldDB" id="A0A4U1BKG8"/>
<dbReference type="InterPro" id="IPR035680">
    <property type="entry name" value="Clx_II_MBL"/>
</dbReference>
<feature type="binding site" evidence="7">
    <location>
        <position position="129"/>
    </location>
    <ligand>
        <name>Zn(2+)</name>
        <dbReference type="ChEBI" id="CHEBI:29105"/>
        <label>1</label>
    </ligand>
</feature>
<dbReference type="InterPro" id="IPR017782">
    <property type="entry name" value="Hydroxyacylglutathione_Hdrlase"/>
</dbReference>
<proteinExistence type="inferred from homology"/>
<dbReference type="PIRSF" id="PIRSF005457">
    <property type="entry name" value="Glx"/>
    <property type="match status" value="1"/>
</dbReference>
<keyword evidence="4 7" id="KW-0479">Metal-binding</keyword>
<feature type="domain" description="Metallo-beta-lactamase" evidence="8">
    <location>
        <begin position="12"/>
        <end position="167"/>
    </location>
</feature>
<feature type="binding site" evidence="7">
    <location>
        <position position="55"/>
    </location>
    <ligand>
        <name>Zn(2+)</name>
        <dbReference type="ChEBI" id="CHEBI:29105"/>
        <label>1</label>
    </ligand>
</feature>
<feature type="binding site" evidence="7">
    <location>
        <position position="167"/>
    </location>
    <ligand>
        <name>Zn(2+)</name>
        <dbReference type="ChEBI" id="CHEBI:29105"/>
        <label>2</label>
    </ligand>
</feature>
<protein>
    <recommendedName>
        <fullName evidence="7">Hydroxyacylglutathione hydrolase</fullName>
        <ecNumber evidence="7">3.1.2.6</ecNumber>
    </recommendedName>
    <alternativeName>
        <fullName evidence="7">Glyoxalase II</fullName>
        <shortName evidence="7">Glx II</shortName>
    </alternativeName>
</protein>
<dbReference type="NCBIfam" id="TIGR03413">
    <property type="entry name" value="GSH_gloB"/>
    <property type="match status" value="1"/>
</dbReference>
<comment type="similarity">
    <text evidence="3 7">Belongs to the metallo-beta-lactamase superfamily. Glyoxalase II family.</text>
</comment>
<dbReference type="SUPFAM" id="SSF56281">
    <property type="entry name" value="Metallo-hydrolase/oxidoreductase"/>
    <property type="match status" value="1"/>
</dbReference>
<keyword evidence="6 7" id="KW-0862">Zinc</keyword>
<dbReference type="PANTHER" id="PTHR43705">
    <property type="entry name" value="HYDROXYACYLGLUTATHIONE HYDROLASE"/>
    <property type="match status" value="1"/>
</dbReference>
<evidence type="ECO:0000256" key="4">
    <source>
        <dbReference type="ARBA" id="ARBA00022723"/>
    </source>
</evidence>
<dbReference type="GO" id="GO:0004416">
    <property type="term" value="F:hydroxyacylglutathione hydrolase activity"/>
    <property type="evidence" value="ECO:0007669"/>
    <property type="project" value="UniProtKB-UniRule"/>
</dbReference>
<dbReference type="SMART" id="SM00849">
    <property type="entry name" value="Lactamase_B"/>
    <property type="match status" value="1"/>
</dbReference>
<reference evidence="9 10" key="1">
    <citation type="submission" date="2019-04" db="EMBL/GenBank/DDBJ databases">
        <authorList>
            <person name="Hwang J.C."/>
        </authorList>
    </citation>
    <scope>NUCLEOTIDE SEQUENCE [LARGE SCALE GENOMIC DNA]</scope>
    <source>
        <strain evidence="9 10">IMCC35002</strain>
    </source>
</reference>
<evidence type="ECO:0000256" key="1">
    <source>
        <dbReference type="ARBA" id="ARBA00001623"/>
    </source>
</evidence>
<evidence type="ECO:0000313" key="10">
    <source>
        <dbReference type="Proteomes" id="UP000305675"/>
    </source>
</evidence>
<feature type="binding site" evidence="7">
    <location>
        <position position="129"/>
    </location>
    <ligand>
        <name>Zn(2+)</name>
        <dbReference type="ChEBI" id="CHEBI:29105"/>
        <label>2</label>
    </ligand>
</feature>
<keyword evidence="10" id="KW-1185">Reference proteome</keyword>
<sequence>MLSISPIRAFNDNYIWCLSNGTNAWVVDPGDAAPVLTFLDKNELSLKGVLVTHHHADHTGGIEALVAAMPELTVFAPRGTRYSGPATLVNDGQILELSGLDQRALVCFCPGHTLDHCAYQVGNHLFCGDTLFSGGCGRLFEGSPSQMHDSLAKLRDLGASNLLYPTHEYTLANLEFALAVEPQNQQLHAYQQKCRKLRNDDIATLPTTMAQELAINPFLRTHLPELQQSAAAHSGAPCTDSLECFTQLRAWKDNF</sequence>
<dbReference type="InterPro" id="IPR036866">
    <property type="entry name" value="RibonucZ/Hydroxyglut_hydro"/>
</dbReference>
<evidence type="ECO:0000256" key="2">
    <source>
        <dbReference type="ARBA" id="ARBA00004963"/>
    </source>
</evidence>
<comment type="caution">
    <text evidence="9">The sequence shown here is derived from an EMBL/GenBank/DDBJ whole genome shotgun (WGS) entry which is preliminary data.</text>
</comment>
<accession>A0A4U1BKG8</accession>
<evidence type="ECO:0000313" key="9">
    <source>
        <dbReference type="EMBL" id="TKB51706.1"/>
    </source>
</evidence>
<evidence type="ECO:0000259" key="8">
    <source>
        <dbReference type="SMART" id="SM00849"/>
    </source>
</evidence>
<feature type="binding site" evidence="7">
    <location>
        <position position="58"/>
    </location>
    <ligand>
        <name>Zn(2+)</name>
        <dbReference type="ChEBI" id="CHEBI:29105"/>
        <label>2</label>
    </ligand>
</feature>
<comment type="function">
    <text evidence="7">Thiolesterase that catalyzes the hydrolysis of S-D-lactoyl-glutathione to form glutathione and D-lactic acid.</text>
</comment>
<name>A0A4U1BKG8_9GAMM</name>
<evidence type="ECO:0000256" key="6">
    <source>
        <dbReference type="ARBA" id="ARBA00022833"/>
    </source>
</evidence>
<evidence type="ECO:0000256" key="5">
    <source>
        <dbReference type="ARBA" id="ARBA00022801"/>
    </source>
</evidence>
<dbReference type="Pfam" id="PF00753">
    <property type="entry name" value="Lactamase_B"/>
    <property type="match status" value="1"/>
</dbReference>
<comment type="cofactor">
    <cofactor evidence="7">
        <name>Zn(2+)</name>
        <dbReference type="ChEBI" id="CHEBI:29105"/>
    </cofactor>
    <text evidence="7">Binds 2 Zn(2+) ions per subunit.</text>
</comment>
<evidence type="ECO:0000256" key="3">
    <source>
        <dbReference type="ARBA" id="ARBA00006759"/>
    </source>
</evidence>
<organism evidence="9 10">
    <name type="scientific">Ferrimonas aestuarii</name>
    <dbReference type="NCBI Taxonomy" id="2569539"/>
    <lineage>
        <taxon>Bacteria</taxon>
        <taxon>Pseudomonadati</taxon>
        <taxon>Pseudomonadota</taxon>
        <taxon>Gammaproteobacteria</taxon>
        <taxon>Alteromonadales</taxon>
        <taxon>Ferrimonadaceae</taxon>
        <taxon>Ferrimonas</taxon>
    </lineage>
</organism>
<feature type="binding site" evidence="7">
    <location>
        <position position="53"/>
    </location>
    <ligand>
        <name>Zn(2+)</name>
        <dbReference type="ChEBI" id="CHEBI:29105"/>
        <label>1</label>
    </ligand>
</feature>
<dbReference type="CDD" id="cd07723">
    <property type="entry name" value="hydroxyacylglutathione_hydrolase_MBL-fold"/>
    <property type="match status" value="1"/>
</dbReference>
<dbReference type="RefSeq" id="WP_136864795.1">
    <property type="nucleotide sequence ID" value="NZ_SWCJ01000018.1"/>
</dbReference>
<feature type="binding site" evidence="7">
    <location>
        <position position="57"/>
    </location>
    <ligand>
        <name>Zn(2+)</name>
        <dbReference type="ChEBI" id="CHEBI:29105"/>
        <label>2</label>
    </ligand>
</feature>
<dbReference type="InterPro" id="IPR032282">
    <property type="entry name" value="HAGH_C"/>
</dbReference>
<feature type="binding site" evidence="7">
    <location>
        <position position="112"/>
    </location>
    <ligand>
        <name>Zn(2+)</name>
        <dbReference type="ChEBI" id="CHEBI:29105"/>
        <label>1</label>
    </ligand>
</feature>
<dbReference type="HAMAP" id="MF_01374">
    <property type="entry name" value="Glyoxalase_2"/>
    <property type="match status" value="1"/>
</dbReference>
<dbReference type="Gene3D" id="3.60.15.10">
    <property type="entry name" value="Ribonuclease Z/Hydroxyacylglutathione hydrolase-like"/>
    <property type="match status" value="1"/>
</dbReference>
<dbReference type="InterPro" id="IPR001279">
    <property type="entry name" value="Metallo-B-lactamas"/>
</dbReference>
<dbReference type="GO" id="GO:0046872">
    <property type="term" value="F:metal ion binding"/>
    <property type="evidence" value="ECO:0007669"/>
    <property type="project" value="UniProtKB-KW"/>
</dbReference>
<dbReference type="Pfam" id="PF16123">
    <property type="entry name" value="HAGH_C"/>
    <property type="match status" value="1"/>
</dbReference>
<keyword evidence="5 7" id="KW-0378">Hydrolase</keyword>
<dbReference type="EC" id="3.1.2.6" evidence="7"/>